<dbReference type="InterPro" id="IPR057255">
    <property type="entry name" value="2TM_P5A-ATPase"/>
</dbReference>
<dbReference type="Pfam" id="PF00122">
    <property type="entry name" value="E1-E2_ATPase"/>
    <property type="match status" value="1"/>
</dbReference>
<feature type="transmembrane region" description="Helical" evidence="11">
    <location>
        <begin position="250"/>
        <end position="268"/>
    </location>
</feature>
<dbReference type="GO" id="GO:0005524">
    <property type="term" value="F:ATP binding"/>
    <property type="evidence" value="ECO:0007669"/>
    <property type="project" value="UniProtKB-KW"/>
</dbReference>
<dbReference type="Gene3D" id="3.40.50.1000">
    <property type="entry name" value="HAD superfamily/HAD-like"/>
    <property type="match status" value="1"/>
</dbReference>
<dbReference type="InterPro" id="IPR059000">
    <property type="entry name" value="ATPase_P-type_domA"/>
</dbReference>
<evidence type="ECO:0000256" key="8">
    <source>
        <dbReference type="ARBA" id="ARBA00022967"/>
    </source>
</evidence>
<dbReference type="SFLD" id="SFLDG00002">
    <property type="entry name" value="C1.7:_P-type_atpase_like"/>
    <property type="match status" value="1"/>
</dbReference>
<dbReference type="PANTHER" id="PTHR45630:SF7">
    <property type="entry name" value="ENDOPLASMIC RETICULUM TRANSMEMBRANE HELIX TRANSLOCASE"/>
    <property type="match status" value="1"/>
</dbReference>
<evidence type="ECO:0000256" key="11">
    <source>
        <dbReference type="SAM" id="Phobius"/>
    </source>
</evidence>
<dbReference type="VEuPathDB" id="FungiDB:H257_02753"/>
<name>W4H2W4_APHAT</name>
<evidence type="ECO:0000256" key="7">
    <source>
        <dbReference type="ARBA" id="ARBA00022842"/>
    </source>
</evidence>
<dbReference type="SFLD" id="SFLDF00027">
    <property type="entry name" value="p-type_atpase"/>
    <property type="match status" value="1"/>
</dbReference>
<accession>W4H2W4</accession>
<evidence type="ECO:0008006" key="15">
    <source>
        <dbReference type="Google" id="ProtNLM"/>
    </source>
</evidence>
<dbReference type="PROSITE" id="PS00154">
    <property type="entry name" value="ATPASE_E1_E2"/>
    <property type="match status" value="1"/>
</dbReference>
<organism evidence="14">
    <name type="scientific">Aphanomyces astaci</name>
    <name type="common">Crayfish plague agent</name>
    <dbReference type="NCBI Taxonomy" id="112090"/>
    <lineage>
        <taxon>Eukaryota</taxon>
        <taxon>Sar</taxon>
        <taxon>Stramenopiles</taxon>
        <taxon>Oomycota</taxon>
        <taxon>Saprolegniomycetes</taxon>
        <taxon>Saprolegniales</taxon>
        <taxon>Verrucalvaceae</taxon>
        <taxon>Aphanomyces</taxon>
    </lineage>
</organism>
<dbReference type="GeneID" id="20804749"/>
<dbReference type="SUPFAM" id="SSF81653">
    <property type="entry name" value="Calcium ATPase, transduction domain A"/>
    <property type="match status" value="1"/>
</dbReference>
<gene>
    <name evidence="14" type="ORF">H257_02753</name>
</gene>
<dbReference type="InterPro" id="IPR001757">
    <property type="entry name" value="P_typ_ATPase"/>
</dbReference>
<feature type="domain" description="P-type ATPase A" evidence="12">
    <location>
        <begin position="287"/>
        <end position="430"/>
    </location>
</feature>
<dbReference type="InterPro" id="IPR023298">
    <property type="entry name" value="ATPase_P-typ_TM_dom_sf"/>
</dbReference>
<dbReference type="GO" id="GO:0006874">
    <property type="term" value="P:intracellular calcium ion homeostasis"/>
    <property type="evidence" value="ECO:0007669"/>
    <property type="project" value="TreeGrafter"/>
</dbReference>
<evidence type="ECO:0000256" key="4">
    <source>
        <dbReference type="ARBA" id="ARBA00022723"/>
    </source>
</evidence>
<feature type="transmembrane region" description="Helical" evidence="11">
    <location>
        <begin position="1153"/>
        <end position="1175"/>
    </location>
</feature>
<keyword evidence="7" id="KW-0460">Magnesium</keyword>
<evidence type="ECO:0000259" key="13">
    <source>
        <dbReference type="Pfam" id="PF23143"/>
    </source>
</evidence>
<proteinExistence type="inferred from homology"/>
<dbReference type="Pfam" id="PF13246">
    <property type="entry name" value="Cation_ATPase"/>
    <property type="match status" value="1"/>
</dbReference>
<keyword evidence="5" id="KW-0547">Nucleotide-binding</keyword>
<keyword evidence="6" id="KW-0067">ATP-binding</keyword>
<keyword evidence="4" id="KW-0479">Metal-binding</keyword>
<evidence type="ECO:0000256" key="5">
    <source>
        <dbReference type="ARBA" id="ARBA00022741"/>
    </source>
</evidence>
<dbReference type="GO" id="GO:0015662">
    <property type="term" value="F:P-type ion transporter activity"/>
    <property type="evidence" value="ECO:0007669"/>
    <property type="project" value="TreeGrafter"/>
</dbReference>
<evidence type="ECO:0000256" key="6">
    <source>
        <dbReference type="ARBA" id="ARBA00022840"/>
    </source>
</evidence>
<dbReference type="RefSeq" id="XP_009824842.1">
    <property type="nucleotide sequence ID" value="XM_009826540.1"/>
</dbReference>
<dbReference type="AlphaFoldDB" id="W4H2W4"/>
<dbReference type="InterPro" id="IPR018303">
    <property type="entry name" value="ATPase_P-typ_P_site"/>
</dbReference>
<dbReference type="GO" id="GO:0019829">
    <property type="term" value="F:ATPase-coupled monoatomic cation transmembrane transporter activity"/>
    <property type="evidence" value="ECO:0007669"/>
    <property type="project" value="TreeGrafter"/>
</dbReference>
<dbReference type="NCBIfam" id="TIGR01657">
    <property type="entry name" value="P-ATPase-V"/>
    <property type="match status" value="1"/>
</dbReference>
<dbReference type="SFLD" id="SFLDS00003">
    <property type="entry name" value="Haloacid_Dehalogenase"/>
    <property type="match status" value="1"/>
</dbReference>
<comment type="subcellular location">
    <subcellularLocation>
        <location evidence="1">Membrane</location>
        <topology evidence="1">Multi-pass membrane protein</topology>
    </subcellularLocation>
</comment>
<dbReference type="PANTHER" id="PTHR45630">
    <property type="entry name" value="CATION-TRANSPORTING ATPASE-RELATED"/>
    <property type="match status" value="1"/>
</dbReference>
<protein>
    <recommendedName>
        <fullName evidence="15">Cation-transporting P-type ATPase N-terminal domain-containing protein</fullName>
    </recommendedName>
</protein>
<dbReference type="InterPro" id="IPR036412">
    <property type="entry name" value="HAD-like_sf"/>
</dbReference>
<keyword evidence="8" id="KW-1278">Translocase</keyword>
<dbReference type="Gene3D" id="2.70.150.10">
    <property type="entry name" value="Calcium-transporting ATPase, cytoplasmic transduction domain A"/>
    <property type="match status" value="1"/>
</dbReference>
<evidence type="ECO:0000313" key="14">
    <source>
        <dbReference type="EMBL" id="ETV86370.1"/>
    </source>
</evidence>
<evidence type="ECO:0000259" key="12">
    <source>
        <dbReference type="Pfam" id="PF00122"/>
    </source>
</evidence>
<feature type="transmembrane region" description="Helical" evidence="11">
    <location>
        <begin position="995"/>
        <end position="1017"/>
    </location>
</feature>
<dbReference type="InterPro" id="IPR023299">
    <property type="entry name" value="ATPase_P-typ_cyto_dom_N"/>
</dbReference>
<evidence type="ECO:0000256" key="9">
    <source>
        <dbReference type="ARBA" id="ARBA00022989"/>
    </source>
</evidence>
<dbReference type="InterPro" id="IPR008250">
    <property type="entry name" value="ATPase_P-typ_transduc_dom_A_sf"/>
</dbReference>
<keyword evidence="10 11" id="KW-0472">Membrane</keyword>
<sequence>MPGRSTVPRGRPLAVQVQDAELHHHVELYVPLPLLLRLDVLPFLMLYSTLSMCNCQAREGQGFVVAIALVFFLHALAFFSSEWSVAIKVWNAYTKISMSTDVLKTCAFPHGVVVMIDPVSSSLAKELCLLHWNSDTAHVDAKASVAIPRVWFSYQKLRFCVYATMDDDEDGATMVFHRLSYPTTHALQYYTQHTGYHSLAELNAASARWQDNEFDIPMPEFWELLKQHLVAPFFVFQFFCMLLWCLDEYMYYSLLTLGMLVLFECTLVKQRQQNMGLLRQMRRPPVRMLVYRQKTWIEIQSRSLVPGDICSIGRPKPIHRGQDMSEHVIPCDMLVLHGGCVVNEAMLSGESIPLRKEMLDVSQYDADTVFNMDENVATVKKHILYGGTKVLQFTAANSAIHASSIPDPPDKGCIAFVLRTGFGTTQGNLMRTILFSAQRVTANNMESMLFILCLLCFALVASGMVLHQGLQDPTRNTFKLFLHCVMIITSVVPPELPMELSLAVTNSLLSLSKRNIFCTEPFRIPFAGKVDVVCFDKTGTLTSDALEMHGVAGLLATSVVPLDNPVQLVAPTALPTSVQLILAGCHSLMVVDGKVLGDPLETTILSHVKWNLRPGDVLVPHWSFSPGPKSMKIVHRYAFSSELKRMSSIVVVEAPTTSSTGMSSASSSVKLLSKGAPEVMESLFETIPHYYTKVYTHYAMKGCRVLALGSKSLSTRDLQRFKTIARSKMETDLVFGGFVVLDCPLKPDTADVILHLNKSNHKLVMITGDNALTACDVATQIQLTAAHPRTLVLQRTLPSSSTLAWVDLLTPPRVQEASPPPIAFTSETVASLAISATLCVPGDVLSILTLSQLQVVACHARVFARTSPAQKEMIVDALNQSGLITAMCGDGTNDVGALKRAHVGISIINTPDDDHRPSPSSSSPHPHVVKFGDASIASPFTSKQPSIHATAQILCQGRCTLVTTVQMYKILGINCLISAYVLSSLYMHGVKQGDAQMTVVGVVIALFFLFLSYATPLDRLSARRPLTRVFCASVLVSISGQFAVHLMTLAAALHVVALPYVDLDDPAMHPEAKFRPNVLNSIVFVVSLHMQINTFVANYHGAPFMQSFAQNRLLARWTYLAYSLVFVAVWEIFPPLNVMLELVFLPSFEVQATLTLILLLDTAAVLGFETVVQWLTARYPALMA</sequence>
<keyword evidence="3 11" id="KW-0812">Transmembrane</keyword>
<reference evidence="14" key="1">
    <citation type="submission" date="2013-12" db="EMBL/GenBank/DDBJ databases">
        <title>The Genome Sequence of Aphanomyces astaci APO3.</title>
        <authorList>
            <consortium name="The Broad Institute Genomics Platform"/>
            <person name="Russ C."/>
            <person name="Tyler B."/>
            <person name="van West P."/>
            <person name="Dieguez-Uribeondo J."/>
            <person name="Young S.K."/>
            <person name="Zeng Q."/>
            <person name="Gargeya S."/>
            <person name="Fitzgerald M."/>
            <person name="Abouelleil A."/>
            <person name="Alvarado L."/>
            <person name="Chapman S.B."/>
            <person name="Gainer-Dewar J."/>
            <person name="Goldberg J."/>
            <person name="Griggs A."/>
            <person name="Gujja S."/>
            <person name="Hansen M."/>
            <person name="Howarth C."/>
            <person name="Imamovic A."/>
            <person name="Ireland A."/>
            <person name="Larimer J."/>
            <person name="McCowan C."/>
            <person name="Murphy C."/>
            <person name="Pearson M."/>
            <person name="Poon T.W."/>
            <person name="Priest M."/>
            <person name="Roberts A."/>
            <person name="Saif S."/>
            <person name="Shea T."/>
            <person name="Sykes S."/>
            <person name="Wortman J."/>
            <person name="Nusbaum C."/>
            <person name="Birren B."/>
        </authorList>
    </citation>
    <scope>NUCLEOTIDE SEQUENCE [LARGE SCALE GENOMIC DNA]</scope>
    <source>
        <strain evidence="14">APO3</strain>
    </source>
</reference>
<evidence type="ECO:0000256" key="2">
    <source>
        <dbReference type="ARBA" id="ARBA00006000"/>
    </source>
</evidence>
<comment type="similarity">
    <text evidence="2">Belongs to the cation transport ATPase (P-type) (TC 3.A.3) family. Type V subfamily.</text>
</comment>
<dbReference type="InterPro" id="IPR044492">
    <property type="entry name" value="P_typ_ATPase_HD_dom"/>
</dbReference>
<dbReference type="InterPro" id="IPR006544">
    <property type="entry name" value="P-type_TPase_V"/>
</dbReference>
<dbReference type="OrthoDB" id="48943at2759"/>
<keyword evidence="9 11" id="KW-1133">Transmembrane helix</keyword>
<dbReference type="Gene3D" id="3.40.1110.10">
    <property type="entry name" value="Calcium-transporting ATPase, cytoplasmic domain N"/>
    <property type="match status" value="1"/>
</dbReference>
<dbReference type="GO" id="GO:0005789">
    <property type="term" value="C:endoplasmic reticulum membrane"/>
    <property type="evidence" value="ECO:0007669"/>
    <property type="project" value="TreeGrafter"/>
</dbReference>
<feature type="transmembrane region" description="Helical" evidence="11">
    <location>
        <begin position="1113"/>
        <end position="1133"/>
    </location>
</feature>
<feature type="transmembrane region" description="Helical" evidence="11">
    <location>
        <begin position="1029"/>
        <end position="1058"/>
    </location>
</feature>
<feature type="transmembrane region" description="Helical" evidence="11">
    <location>
        <begin position="448"/>
        <end position="468"/>
    </location>
</feature>
<dbReference type="GO" id="GO:0016887">
    <property type="term" value="F:ATP hydrolysis activity"/>
    <property type="evidence" value="ECO:0007669"/>
    <property type="project" value="InterPro"/>
</dbReference>
<dbReference type="GO" id="GO:0046872">
    <property type="term" value="F:metal ion binding"/>
    <property type="evidence" value="ECO:0007669"/>
    <property type="project" value="UniProtKB-KW"/>
</dbReference>
<feature type="domain" description="P5A-ATPase transmembrane helical hairpin" evidence="13">
    <location>
        <begin position="32"/>
        <end position="95"/>
    </location>
</feature>
<evidence type="ECO:0000256" key="10">
    <source>
        <dbReference type="ARBA" id="ARBA00023136"/>
    </source>
</evidence>
<feature type="transmembrane region" description="Helical" evidence="11">
    <location>
        <begin position="28"/>
        <end position="48"/>
    </location>
</feature>
<dbReference type="NCBIfam" id="TIGR01494">
    <property type="entry name" value="ATPase_P-type"/>
    <property type="match status" value="1"/>
</dbReference>
<dbReference type="EMBL" id="KI913117">
    <property type="protein sequence ID" value="ETV86370.1"/>
    <property type="molecule type" value="Genomic_DNA"/>
</dbReference>
<dbReference type="Pfam" id="PF23143">
    <property type="entry name" value="2TM_P5A-ATPase"/>
    <property type="match status" value="1"/>
</dbReference>
<dbReference type="InterPro" id="IPR023214">
    <property type="entry name" value="HAD_sf"/>
</dbReference>
<feature type="transmembrane region" description="Helical" evidence="11">
    <location>
        <begin position="1078"/>
        <end position="1101"/>
    </location>
</feature>
<evidence type="ECO:0000256" key="3">
    <source>
        <dbReference type="ARBA" id="ARBA00022692"/>
    </source>
</evidence>
<evidence type="ECO:0000256" key="1">
    <source>
        <dbReference type="ARBA" id="ARBA00004141"/>
    </source>
</evidence>
<dbReference type="STRING" id="112090.W4H2W4"/>
<dbReference type="PRINTS" id="PR00119">
    <property type="entry name" value="CATATPASE"/>
</dbReference>
<dbReference type="SUPFAM" id="SSF56784">
    <property type="entry name" value="HAD-like"/>
    <property type="match status" value="1"/>
</dbReference>
<dbReference type="SUPFAM" id="SSF81665">
    <property type="entry name" value="Calcium ATPase, transmembrane domain M"/>
    <property type="match status" value="1"/>
</dbReference>
<feature type="transmembrane region" description="Helical" evidence="11">
    <location>
        <begin position="60"/>
        <end position="79"/>
    </location>
</feature>
<dbReference type="SUPFAM" id="SSF81660">
    <property type="entry name" value="Metal cation-transporting ATPase, ATP-binding domain N"/>
    <property type="match status" value="1"/>
</dbReference>